<keyword evidence="1" id="KW-0472">Membrane</keyword>
<evidence type="ECO:0000256" key="1">
    <source>
        <dbReference type="SAM" id="Phobius"/>
    </source>
</evidence>
<accession>A0ABS1J306</accession>
<proteinExistence type="predicted"/>
<evidence type="ECO:0000313" key="3">
    <source>
        <dbReference type="EMBL" id="MBK5898526.1"/>
    </source>
</evidence>
<gene>
    <name evidence="3" type="ORF">JJN12_12155</name>
</gene>
<evidence type="ECO:0000313" key="4">
    <source>
        <dbReference type="Proteomes" id="UP000604730"/>
    </source>
</evidence>
<evidence type="ECO:0000259" key="2">
    <source>
        <dbReference type="Pfam" id="PF21832"/>
    </source>
</evidence>
<organism evidence="3 4">
    <name type="scientific">Catonella massiliensis</name>
    <dbReference type="NCBI Taxonomy" id="2799636"/>
    <lineage>
        <taxon>Bacteria</taxon>
        <taxon>Bacillati</taxon>
        <taxon>Bacillota</taxon>
        <taxon>Clostridia</taxon>
        <taxon>Lachnospirales</taxon>
        <taxon>Lachnospiraceae</taxon>
        <taxon>Catonella</taxon>
    </lineage>
</organism>
<name>A0ABS1J306_9FIRM</name>
<sequence>MTREKRAEKWFRGIPNAELISMEEKMNICDKAAREMMTEFFWMSALGCISLLVMCGKMIFDFIVGLINYISGENAGKNYYIGIVYIGVVIVFLVIIYPLISAILDKNKYIKSEAEKIIKAIEKNKANEKYSEDFYNDMEEGYLQFDNFNFKLAIIQELMYDLNVLQPEFDIYEFAKEYKGKEIDTESDTVIEPALEYFKNLQIPKSLAKEVGSFYMDGGNEVYMNIIPQWDGEDGYFDLNDVSLTELRQFPNLTEATILTDDFDKIKKIFDAAGIKVELL</sequence>
<dbReference type="Pfam" id="PF21832">
    <property type="entry name" value="DUF6892"/>
    <property type="match status" value="1"/>
</dbReference>
<feature type="transmembrane region" description="Helical" evidence="1">
    <location>
        <begin position="79"/>
        <end position="100"/>
    </location>
</feature>
<dbReference type="Proteomes" id="UP000604730">
    <property type="component" value="Unassembled WGS sequence"/>
</dbReference>
<dbReference type="RefSeq" id="WP_208429939.1">
    <property type="nucleotide sequence ID" value="NZ_JAEPRJ010000001.1"/>
</dbReference>
<reference evidence="3 4" key="1">
    <citation type="submission" date="2021-01" db="EMBL/GenBank/DDBJ databases">
        <title>Isolation and description of Catonella massiliensis sp. nov., a novel Catonella species, isolated from a stable periodontitis subject.</title>
        <authorList>
            <person name="Antezack A."/>
            <person name="Boxberger M."/>
            <person name="La Scola B."/>
            <person name="Monnet-Corti V."/>
        </authorList>
    </citation>
    <scope>NUCLEOTIDE SEQUENCE [LARGE SCALE GENOMIC DNA]</scope>
    <source>
        <strain evidence="3 4">Marseille-Q4567</strain>
    </source>
</reference>
<feature type="domain" description="DUF6892" evidence="2">
    <location>
        <begin position="143"/>
        <end position="277"/>
    </location>
</feature>
<dbReference type="EMBL" id="JAEPRJ010000001">
    <property type="protein sequence ID" value="MBK5898526.1"/>
    <property type="molecule type" value="Genomic_DNA"/>
</dbReference>
<feature type="transmembrane region" description="Helical" evidence="1">
    <location>
        <begin position="40"/>
        <end position="67"/>
    </location>
</feature>
<dbReference type="InterPro" id="IPR054187">
    <property type="entry name" value="DUF6892"/>
</dbReference>
<keyword evidence="4" id="KW-1185">Reference proteome</keyword>
<keyword evidence="1" id="KW-0812">Transmembrane</keyword>
<comment type="caution">
    <text evidence="3">The sequence shown here is derived from an EMBL/GenBank/DDBJ whole genome shotgun (WGS) entry which is preliminary data.</text>
</comment>
<protein>
    <recommendedName>
        <fullName evidence="2">DUF6892 domain-containing protein</fullName>
    </recommendedName>
</protein>
<keyword evidence="1" id="KW-1133">Transmembrane helix</keyword>